<accession>A0A7G5XK83</accession>
<evidence type="ECO:0000313" key="1">
    <source>
        <dbReference type="EMBL" id="QNA45886.1"/>
    </source>
</evidence>
<dbReference type="GO" id="GO:0003824">
    <property type="term" value="F:catalytic activity"/>
    <property type="evidence" value="ECO:0007669"/>
    <property type="project" value="UniProtKB-ARBA"/>
</dbReference>
<dbReference type="InterPro" id="IPR001753">
    <property type="entry name" value="Enoyl-CoA_hydra/iso"/>
</dbReference>
<dbReference type="SUPFAM" id="SSF52096">
    <property type="entry name" value="ClpP/crotonase"/>
    <property type="match status" value="1"/>
</dbReference>
<gene>
    <name evidence="1" type="ORF">H4075_06760</name>
</gene>
<organism evidence="1 2">
    <name type="scientific">Lacibacter sediminis</name>
    <dbReference type="NCBI Taxonomy" id="2760713"/>
    <lineage>
        <taxon>Bacteria</taxon>
        <taxon>Pseudomonadati</taxon>
        <taxon>Bacteroidota</taxon>
        <taxon>Chitinophagia</taxon>
        <taxon>Chitinophagales</taxon>
        <taxon>Chitinophagaceae</taxon>
        <taxon>Lacibacter</taxon>
    </lineage>
</organism>
<keyword evidence="2" id="KW-1185">Reference proteome</keyword>
<proteinExistence type="predicted"/>
<sequence>MKLKTSKQSPAYLKVTIDNPPLNLFDPEIAEELTALITQLENDEELKVVVFDSANPDFFMAHIDLIRSGEFSLEPGSLGLAPWPDVARRFELAPFLTIGLLRGRARGVGSEFLQALDIRFASKEKTKLSQIEVGCGLIPGGGGLERLPYLIGRARALEVIIGAEDFDADTAERYGWINRSIPDAELDEFVDRFAKRVASFEKKAIAAAKRTIYKRVGLAKAEDFNETQNIFFEAITWPETQTRLTNLFKRGLQENVDFELNISKELGHQ</sequence>
<dbReference type="CDD" id="cd06558">
    <property type="entry name" value="crotonase-like"/>
    <property type="match status" value="1"/>
</dbReference>
<dbReference type="InterPro" id="IPR029045">
    <property type="entry name" value="ClpP/crotonase-like_dom_sf"/>
</dbReference>
<dbReference type="RefSeq" id="WP_182805329.1">
    <property type="nucleotide sequence ID" value="NZ_CP060007.1"/>
</dbReference>
<dbReference type="KEGG" id="lacs:H4075_06760"/>
<protein>
    <submittedName>
        <fullName evidence="1">Enoyl-CoA hydratase/isomerase family protein</fullName>
    </submittedName>
</protein>
<name>A0A7G5XK83_9BACT</name>
<dbReference type="EMBL" id="CP060007">
    <property type="protein sequence ID" value="QNA45886.1"/>
    <property type="molecule type" value="Genomic_DNA"/>
</dbReference>
<dbReference type="Proteomes" id="UP000515344">
    <property type="component" value="Chromosome"/>
</dbReference>
<dbReference type="Gene3D" id="3.90.226.10">
    <property type="entry name" value="2-enoyl-CoA Hydratase, Chain A, domain 1"/>
    <property type="match status" value="1"/>
</dbReference>
<evidence type="ECO:0000313" key="2">
    <source>
        <dbReference type="Proteomes" id="UP000515344"/>
    </source>
</evidence>
<dbReference type="PANTHER" id="PTHR43459:SF1">
    <property type="entry name" value="EG:BACN32G11.4 PROTEIN"/>
    <property type="match status" value="1"/>
</dbReference>
<dbReference type="PANTHER" id="PTHR43459">
    <property type="entry name" value="ENOYL-COA HYDRATASE"/>
    <property type="match status" value="1"/>
</dbReference>
<reference evidence="2" key="1">
    <citation type="submission" date="2020-08" db="EMBL/GenBank/DDBJ databases">
        <title>Lacibacter sp. S13-6-6 genome sequencing.</title>
        <authorList>
            <person name="Jin L."/>
        </authorList>
    </citation>
    <scope>NUCLEOTIDE SEQUENCE [LARGE SCALE GENOMIC DNA]</scope>
    <source>
        <strain evidence="2">S13-6-6</strain>
    </source>
</reference>
<dbReference type="AlphaFoldDB" id="A0A7G5XK83"/>
<dbReference type="Pfam" id="PF00378">
    <property type="entry name" value="ECH_1"/>
    <property type="match status" value="1"/>
</dbReference>